<dbReference type="PROSITE" id="PS51471">
    <property type="entry name" value="FE2OG_OXY"/>
    <property type="match status" value="1"/>
</dbReference>
<protein>
    <recommendedName>
        <fullName evidence="1">Fe2OG dioxygenase domain-containing protein</fullName>
    </recommendedName>
</protein>
<comment type="caution">
    <text evidence="2">The sequence shown here is derived from an EMBL/GenBank/DDBJ whole genome shotgun (WGS) entry which is preliminary data.</text>
</comment>
<gene>
    <name evidence="2" type="ORF">CYMTET_16441</name>
</gene>
<dbReference type="InterPro" id="IPR016084">
    <property type="entry name" value="Haem_Oase-like_multi-hlx"/>
</dbReference>
<dbReference type="Pfam" id="PF11251">
    <property type="entry name" value="DUF3050"/>
    <property type="match status" value="1"/>
</dbReference>
<dbReference type="Pfam" id="PF14226">
    <property type="entry name" value="DIOX_N"/>
    <property type="match status" value="1"/>
</dbReference>
<dbReference type="Pfam" id="PF03171">
    <property type="entry name" value="2OG-FeII_Oxy"/>
    <property type="match status" value="1"/>
</dbReference>
<accession>A0AAE0GCH9</accession>
<dbReference type="Gene3D" id="1.20.910.10">
    <property type="entry name" value="Heme oxygenase-like"/>
    <property type="match status" value="1"/>
</dbReference>
<dbReference type="Gene3D" id="2.60.120.330">
    <property type="entry name" value="B-lactam Antibiotic, Isopenicillin N Synthase, Chain"/>
    <property type="match status" value="1"/>
</dbReference>
<dbReference type="EMBL" id="LGRX02007232">
    <property type="protein sequence ID" value="KAK3275430.1"/>
    <property type="molecule type" value="Genomic_DNA"/>
</dbReference>
<sequence length="677" mass="77056">MAQPSTPSKNATPGIIEVPVIDISKDTSTVVPHIRNALSTWGAFVCTGHGVDSKLCEDVFRTGYQFFNLPQDVKDKYNLKLGGARWRGYMPIGGERSLQGRIEDFKEGLYLGEDHSPNNPHCLAKDPTWGANLLPDDELPQMRDLMLRYTEEVKRLGDRMMDLISLSLGLSEKYIQEHVTERDAIALVRMFHYPPQDLPTPNISEKKRKFGETCREPDDVARADKWGIGAHSDYGLWTMIRTDAEGLEFKHPEHGWRPVPLVEDSFVMNVGDVLDRLTEGRYKSRHHRAINPSSTRSRLSIPFFYDPGWNSRMTTLPMGDTGGFDFKYDSEIESRQERWAHTKIQCAFDGKVQYSEFLAKKVAKVFPDLVPKNLLRNLDSTSEPSTRHHITVPVPSKLQTSALVDSIQEHRQRVLKHPLYLDLQRAWRAENLVALRTFMEHHVWAVYDYFQLLKRLQRELTCVEVPWVPTKDAQMRRFISEIVLEEECDVFEDGKTHGSHLELYIRAMEEVGADTAPISKFLTLMQPALGACGGEKRKKRFQVDFKKEAVACGAPEAAARHIQDTFDLAMNKSVAEVAAVFTFGREDVIPPMFCQLLDDKDSSRASIFKYYLQRHIELDGQDHAPLAVTLVERLCGTNVHDQQTAHNWAAAEQAVKAAFTLRAMLWDSVVCSLKTSL</sequence>
<evidence type="ECO:0000313" key="2">
    <source>
        <dbReference type="EMBL" id="KAK3275430.1"/>
    </source>
</evidence>
<dbReference type="InterPro" id="IPR027443">
    <property type="entry name" value="IPNS-like_sf"/>
</dbReference>
<name>A0AAE0GCH9_9CHLO</name>
<keyword evidence="3" id="KW-1185">Reference proteome</keyword>
<dbReference type="AlphaFoldDB" id="A0AAE0GCH9"/>
<dbReference type="InterPro" id="IPR044861">
    <property type="entry name" value="IPNS-like_FE2OG_OXY"/>
</dbReference>
<evidence type="ECO:0000259" key="1">
    <source>
        <dbReference type="PROSITE" id="PS51471"/>
    </source>
</evidence>
<evidence type="ECO:0000313" key="3">
    <source>
        <dbReference type="Proteomes" id="UP001190700"/>
    </source>
</evidence>
<reference evidence="2 3" key="1">
    <citation type="journal article" date="2015" name="Genome Biol. Evol.">
        <title>Comparative Genomics of a Bacterivorous Green Alga Reveals Evolutionary Causalities and Consequences of Phago-Mixotrophic Mode of Nutrition.</title>
        <authorList>
            <person name="Burns J.A."/>
            <person name="Paasch A."/>
            <person name="Narechania A."/>
            <person name="Kim E."/>
        </authorList>
    </citation>
    <scope>NUCLEOTIDE SEQUENCE [LARGE SCALE GENOMIC DNA]</scope>
    <source>
        <strain evidence="2 3">PLY_AMNH</strain>
    </source>
</reference>
<dbReference type="InterPro" id="IPR050231">
    <property type="entry name" value="Iron_ascorbate_oxido_reductase"/>
</dbReference>
<dbReference type="Proteomes" id="UP001190700">
    <property type="component" value="Unassembled WGS sequence"/>
</dbReference>
<dbReference type="InterPro" id="IPR005123">
    <property type="entry name" value="Oxoglu/Fe-dep_dioxygenase_dom"/>
</dbReference>
<dbReference type="SUPFAM" id="SSF48613">
    <property type="entry name" value="Heme oxygenase-like"/>
    <property type="match status" value="1"/>
</dbReference>
<dbReference type="PANTHER" id="PTHR47990">
    <property type="entry name" value="2-OXOGLUTARATE (2OG) AND FE(II)-DEPENDENT OXYGENASE SUPERFAMILY PROTEIN-RELATED"/>
    <property type="match status" value="1"/>
</dbReference>
<dbReference type="SUPFAM" id="SSF51197">
    <property type="entry name" value="Clavaminate synthase-like"/>
    <property type="match status" value="1"/>
</dbReference>
<organism evidence="2 3">
    <name type="scientific">Cymbomonas tetramitiformis</name>
    <dbReference type="NCBI Taxonomy" id="36881"/>
    <lineage>
        <taxon>Eukaryota</taxon>
        <taxon>Viridiplantae</taxon>
        <taxon>Chlorophyta</taxon>
        <taxon>Pyramimonadophyceae</taxon>
        <taxon>Pyramimonadales</taxon>
        <taxon>Pyramimonadaceae</taxon>
        <taxon>Cymbomonas</taxon>
    </lineage>
</organism>
<dbReference type="InterPro" id="IPR024423">
    <property type="entry name" value="DUF3050"/>
</dbReference>
<dbReference type="InterPro" id="IPR026992">
    <property type="entry name" value="DIOX_N"/>
</dbReference>
<feature type="domain" description="Fe2OG dioxygenase" evidence="1">
    <location>
        <begin position="206"/>
        <end position="307"/>
    </location>
</feature>
<proteinExistence type="predicted"/>